<gene>
    <name evidence="4" type="ORF">IPL58_03700</name>
</gene>
<sequence length="118" mass="13211">MIELAERSDILSLHAVANETTRGVVSREVLEKLPHGAIVVNTARGELLDTDALLDQLESGQLWGAALDTVEGEYRLDFPYRLWHSRLGHYARTHDNLILTPHIGGYTVVSRPLRATRN</sequence>
<dbReference type="GO" id="GO:0016618">
    <property type="term" value="F:hydroxypyruvate reductase [NAD(P)H] activity"/>
    <property type="evidence" value="ECO:0007669"/>
    <property type="project" value="TreeGrafter"/>
</dbReference>
<dbReference type="AlphaFoldDB" id="A0A9D7JYT4"/>
<dbReference type="PANTHER" id="PTHR10996">
    <property type="entry name" value="2-HYDROXYACID DEHYDROGENASE-RELATED"/>
    <property type="match status" value="1"/>
</dbReference>
<keyword evidence="1" id="KW-0560">Oxidoreductase</keyword>
<dbReference type="EMBL" id="JADJUC010000003">
    <property type="protein sequence ID" value="MBK8523295.1"/>
    <property type="molecule type" value="Genomic_DNA"/>
</dbReference>
<dbReference type="Pfam" id="PF02826">
    <property type="entry name" value="2-Hacid_dh_C"/>
    <property type="match status" value="1"/>
</dbReference>
<evidence type="ECO:0000313" key="4">
    <source>
        <dbReference type="EMBL" id="MBK8523295.1"/>
    </source>
</evidence>
<dbReference type="SUPFAM" id="SSF51735">
    <property type="entry name" value="NAD(P)-binding Rossmann-fold domains"/>
    <property type="match status" value="1"/>
</dbReference>
<evidence type="ECO:0000256" key="1">
    <source>
        <dbReference type="ARBA" id="ARBA00023002"/>
    </source>
</evidence>
<organism evidence="4 5">
    <name type="scientific">Candidatus Proximibacter danicus</name>
    <dbReference type="NCBI Taxonomy" id="2954365"/>
    <lineage>
        <taxon>Bacteria</taxon>
        <taxon>Pseudomonadati</taxon>
        <taxon>Pseudomonadota</taxon>
        <taxon>Betaproteobacteria</taxon>
        <taxon>Candidatus Proximibacter</taxon>
    </lineage>
</organism>
<dbReference type="Gene3D" id="3.40.50.720">
    <property type="entry name" value="NAD(P)-binding Rossmann-like Domain"/>
    <property type="match status" value="1"/>
</dbReference>
<dbReference type="GO" id="GO:0005829">
    <property type="term" value="C:cytosol"/>
    <property type="evidence" value="ECO:0007669"/>
    <property type="project" value="TreeGrafter"/>
</dbReference>
<proteinExistence type="predicted"/>
<name>A0A9D7JYT4_9PROT</name>
<dbReference type="InterPro" id="IPR006140">
    <property type="entry name" value="D-isomer_DH_NAD-bd"/>
</dbReference>
<protein>
    <recommendedName>
        <fullName evidence="3">D-isomer specific 2-hydroxyacid dehydrogenase NAD-binding domain-containing protein</fullName>
    </recommendedName>
</protein>
<evidence type="ECO:0000256" key="2">
    <source>
        <dbReference type="ARBA" id="ARBA00023027"/>
    </source>
</evidence>
<feature type="domain" description="D-isomer specific 2-hydroxyacid dehydrogenase NAD-binding" evidence="3">
    <location>
        <begin position="3"/>
        <end position="104"/>
    </location>
</feature>
<comment type="caution">
    <text evidence="4">The sequence shown here is derived from an EMBL/GenBank/DDBJ whole genome shotgun (WGS) entry which is preliminary data.</text>
</comment>
<evidence type="ECO:0000259" key="3">
    <source>
        <dbReference type="Pfam" id="PF02826"/>
    </source>
</evidence>
<dbReference type="InterPro" id="IPR029753">
    <property type="entry name" value="D-isomer_DH_CS"/>
</dbReference>
<dbReference type="InterPro" id="IPR050223">
    <property type="entry name" value="D-isomer_2-hydroxyacid_DH"/>
</dbReference>
<dbReference type="PROSITE" id="PS00671">
    <property type="entry name" value="D_2_HYDROXYACID_DH_3"/>
    <property type="match status" value="1"/>
</dbReference>
<reference evidence="4" key="1">
    <citation type="submission" date="2020-10" db="EMBL/GenBank/DDBJ databases">
        <title>Connecting structure to function with the recovery of over 1000 high-quality activated sludge metagenome-assembled genomes encoding full-length rRNA genes using long-read sequencing.</title>
        <authorList>
            <person name="Singleton C.M."/>
            <person name="Petriglieri F."/>
            <person name="Kristensen J.M."/>
            <person name="Kirkegaard R.H."/>
            <person name="Michaelsen T.Y."/>
            <person name="Andersen M.H."/>
            <person name="Karst S.M."/>
            <person name="Dueholm M.S."/>
            <person name="Nielsen P.H."/>
            <person name="Albertsen M."/>
        </authorList>
    </citation>
    <scope>NUCLEOTIDE SEQUENCE</scope>
    <source>
        <strain evidence="4">Hirt_18-Q3-R61-65_BATAC.395</strain>
    </source>
</reference>
<evidence type="ECO:0000313" key="5">
    <source>
        <dbReference type="Proteomes" id="UP000886689"/>
    </source>
</evidence>
<accession>A0A9D7JYT4</accession>
<dbReference type="InterPro" id="IPR036291">
    <property type="entry name" value="NAD(P)-bd_dom_sf"/>
</dbReference>
<dbReference type="PANTHER" id="PTHR10996:SF178">
    <property type="entry name" value="2-HYDROXYACID DEHYDROGENASE YGL185C-RELATED"/>
    <property type="match status" value="1"/>
</dbReference>
<dbReference type="GO" id="GO:0051287">
    <property type="term" value="F:NAD binding"/>
    <property type="evidence" value="ECO:0007669"/>
    <property type="project" value="InterPro"/>
</dbReference>
<keyword evidence="2" id="KW-0520">NAD</keyword>
<dbReference type="GO" id="GO:0030267">
    <property type="term" value="F:glyoxylate reductase (NADPH) activity"/>
    <property type="evidence" value="ECO:0007669"/>
    <property type="project" value="TreeGrafter"/>
</dbReference>
<dbReference type="Proteomes" id="UP000886689">
    <property type="component" value="Unassembled WGS sequence"/>
</dbReference>